<dbReference type="PANTHER" id="PTHR37291:SF1">
    <property type="entry name" value="TYPE IV METHYL-DIRECTED RESTRICTION ENZYME ECOKMCRB SUBUNIT"/>
    <property type="match status" value="1"/>
</dbReference>
<keyword evidence="3" id="KW-1185">Reference proteome</keyword>
<dbReference type="InterPro" id="IPR027417">
    <property type="entry name" value="P-loop_NTPase"/>
</dbReference>
<gene>
    <name evidence="2" type="ORF">EDC18_10526</name>
</gene>
<dbReference type="Gene3D" id="3.40.50.300">
    <property type="entry name" value="P-loop containing nucleotide triphosphate hydrolases"/>
    <property type="match status" value="1"/>
</dbReference>
<dbReference type="CDD" id="cd00009">
    <property type="entry name" value="AAA"/>
    <property type="match status" value="1"/>
</dbReference>
<dbReference type="RefSeq" id="WP_243115096.1">
    <property type="nucleotide sequence ID" value="NZ_SMAL01000005.1"/>
</dbReference>
<comment type="caution">
    <text evidence="2">The sequence shown here is derived from an EMBL/GenBank/DDBJ whole genome shotgun (WGS) entry which is preliminary data.</text>
</comment>
<dbReference type="SMART" id="SM00382">
    <property type="entry name" value="AAA"/>
    <property type="match status" value="1"/>
</dbReference>
<dbReference type="GO" id="GO:0016887">
    <property type="term" value="F:ATP hydrolysis activity"/>
    <property type="evidence" value="ECO:0007669"/>
    <property type="project" value="InterPro"/>
</dbReference>
<dbReference type="Pfam" id="PF07728">
    <property type="entry name" value="AAA_5"/>
    <property type="match status" value="1"/>
</dbReference>
<dbReference type="Proteomes" id="UP000294902">
    <property type="component" value="Unassembled WGS sequence"/>
</dbReference>
<dbReference type="GO" id="GO:0005524">
    <property type="term" value="F:ATP binding"/>
    <property type="evidence" value="ECO:0007669"/>
    <property type="project" value="InterPro"/>
</dbReference>
<evidence type="ECO:0000313" key="3">
    <source>
        <dbReference type="Proteomes" id="UP000294902"/>
    </source>
</evidence>
<feature type="domain" description="AAA+ ATPase" evidence="1">
    <location>
        <begin position="426"/>
        <end position="614"/>
    </location>
</feature>
<proteinExistence type="predicted"/>
<evidence type="ECO:0000259" key="1">
    <source>
        <dbReference type="SMART" id="SM00382"/>
    </source>
</evidence>
<dbReference type="SUPFAM" id="SSF52540">
    <property type="entry name" value="P-loop containing nucleoside triphosphate hydrolases"/>
    <property type="match status" value="1"/>
</dbReference>
<dbReference type="InterPro" id="IPR011704">
    <property type="entry name" value="ATPase_dyneun-rel_AAA"/>
</dbReference>
<dbReference type="PANTHER" id="PTHR37291">
    <property type="entry name" value="5-METHYLCYTOSINE-SPECIFIC RESTRICTION ENZYME B"/>
    <property type="match status" value="1"/>
</dbReference>
<accession>A0A4R3MJV7</accession>
<reference evidence="2 3" key="1">
    <citation type="submission" date="2019-03" db="EMBL/GenBank/DDBJ databases">
        <title>Genomic Encyclopedia of Type Strains, Phase IV (KMG-IV): sequencing the most valuable type-strain genomes for metagenomic binning, comparative biology and taxonomic classification.</title>
        <authorList>
            <person name="Goeker M."/>
        </authorList>
    </citation>
    <scope>NUCLEOTIDE SEQUENCE [LARGE SCALE GENOMIC DNA]</scope>
    <source>
        <strain evidence="2 3">DSM 24629</strain>
    </source>
</reference>
<dbReference type="EMBL" id="SMAL01000005">
    <property type="protein sequence ID" value="TCT14545.1"/>
    <property type="molecule type" value="Genomic_DNA"/>
</dbReference>
<sequence length="759" mass="86635">MDLLTLVTEKYKKLLSENKIMGPDKLKESYEIFQKNFNPDRLKSLDGELLLETMFNHGNRGSLVYWLEFKNDDELQTNRFGGIGGGSAFKFGIYKRKEDGKWITGTPKDSRELSINEAIEMVREKRDLLVKGCDLLSGMKNDFEDSTYLKLQSDIDTQLENYGNLGWVHKYFHMMFPDKLDDFHSVDYQNFYLIKMREKPIKSDGRYALAGQFLRQSMKAGIPINNFTEVLFEIFGSVHNYWRIGTSDGKKSYWSEMLEGGYMSIGWPNLGDLHQLDNLSSKEAKDHIKKVLSDTNPNTPSAIGRAASQVHYFFRDIKPNDIVIASDGHKALGVGRVIGEYEYRKGLDFPHIINVKWQQLENTKLPNPAEGIRTTVNQYKDLDNLIAIEALIDLPASDNVEAVKSPQKTLDSLNGLIAQIESTLNRKKQIILYGPPGTGKTYWAEKACLELASRKAFRKTYEDLTIEEKFNMVANNDSNHIVRFCCFHPSYGYEDFIEGIKPTIINDQTVFSLKSGIFKKLCEDAKSNSEKNYYLIIDEINRGDISRIFGELIMLIEAGKRGKETILPLSGDSFSVPDNLYIIGTMNTADRSIALLDIALRRRFGFIELMPDYSIFTGITIEDLPVGLWLKELNKRIVEFVGRDARNLQIGHSYFMEKGVAIKDFDKFRKIVQEDVIPLIEEYCYGDYMTISKIIGSSFVDTNRQEINQDLFKSVNKADLIPALLEPNPEIATSSSVQVEDLEEEQLLESEDIIGEQKS</sequence>
<organism evidence="2 3">
    <name type="scientific">Natranaerovirga pectinivora</name>
    <dbReference type="NCBI Taxonomy" id="682400"/>
    <lineage>
        <taxon>Bacteria</taxon>
        <taxon>Bacillati</taxon>
        <taxon>Bacillota</taxon>
        <taxon>Clostridia</taxon>
        <taxon>Lachnospirales</taxon>
        <taxon>Natranaerovirgaceae</taxon>
        <taxon>Natranaerovirga</taxon>
    </lineage>
</organism>
<protein>
    <submittedName>
        <fullName evidence="2">5-methylcytosine-specific restriction protein B</fullName>
    </submittedName>
</protein>
<dbReference type="InterPro" id="IPR003593">
    <property type="entry name" value="AAA+_ATPase"/>
</dbReference>
<evidence type="ECO:0000313" key="2">
    <source>
        <dbReference type="EMBL" id="TCT14545.1"/>
    </source>
</evidence>
<name>A0A4R3MJV7_9FIRM</name>
<dbReference type="InterPro" id="IPR052934">
    <property type="entry name" value="Methyl-DNA_Rec/Restrict_Enz"/>
</dbReference>
<dbReference type="AlphaFoldDB" id="A0A4R3MJV7"/>